<gene>
    <name evidence="2" type="ORF">SAMN04488003_10295</name>
</gene>
<accession>A0A1H7ZRA6</accession>
<feature type="compositionally biased region" description="Polar residues" evidence="1">
    <location>
        <begin position="80"/>
        <end position="95"/>
    </location>
</feature>
<evidence type="ECO:0000256" key="1">
    <source>
        <dbReference type="SAM" id="MobiDB-lite"/>
    </source>
</evidence>
<dbReference type="EMBL" id="FOCI01000002">
    <property type="protein sequence ID" value="SEM60965.1"/>
    <property type="molecule type" value="Genomic_DNA"/>
</dbReference>
<reference evidence="2 3" key="1">
    <citation type="submission" date="2016-10" db="EMBL/GenBank/DDBJ databases">
        <authorList>
            <person name="de Groot N.N."/>
        </authorList>
    </citation>
    <scope>NUCLEOTIDE SEQUENCE [LARGE SCALE GENOMIC DNA]</scope>
    <source>
        <strain evidence="2 3">DSM 16213</strain>
    </source>
</reference>
<protein>
    <submittedName>
        <fullName evidence="2">Uncharacterized protein</fullName>
    </submittedName>
</protein>
<organism evidence="2 3">
    <name type="scientific">Loktanella fryxellensis</name>
    <dbReference type="NCBI Taxonomy" id="245187"/>
    <lineage>
        <taxon>Bacteria</taxon>
        <taxon>Pseudomonadati</taxon>
        <taxon>Pseudomonadota</taxon>
        <taxon>Alphaproteobacteria</taxon>
        <taxon>Rhodobacterales</taxon>
        <taxon>Roseobacteraceae</taxon>
        <taxon>Loktanella</taxon>
    </lineage>
</organism>
<evidence type="ECO:0000313" key="2">
    <source>
        <dbReference type="EMBL" id="SEM60965.1"/>
    </source>
</evidence>
<feature type="compositionally biased region" description="Low complexity" evidence="1">
    <location>
        <begin position="32"/>
        <end position="52"/>
    </location>
</feature>
<feature type="region of interest" description="Disordered" evidence="1">
    <location>
        <begin position="69"/>
        <end position="112"/>
    </location>
</feature>
<dbReference type="Proteomes" id="UP000199585">
    <property type="component" value="Unassembled WGS sequence"/>
</dbReference>
<keyword evidence="3" id="KW-1185">Reference proteome</keyword>
<sequence length="237" mass="23462">MARVTVVAGSTGNSSDRRGSDATSSPFPPGGTTPLRVMSTATSGTSRGRRSTLSVVSVVADVAAGEVCNDGRCASGREGGTTTPDDVNATETVPSASRPKALAASVWPDDPPDKMVMEDHDEIAPPGANWLSICASSAGGCPSTSPSQPVDAAQLPSDTSASFPFAFDISDPDATTSVSIPVASAGFAVGAAVCPAGPVVSAARMSKNASAARGGDAGFEGTIRSGTTDGTDAANWP</sequence>
<evidence type="ECO:0000313" key="3">
    <source>
        <dbReference type="Proteomes" id="UP000199585"/>
    </source>
</evidence>
<feature type="region of interest" description="Disordered" evidence="1">
    <location>
        <begin position="209"/>
        <end position="237"/>
    </location>
</feature>
<proteinExistence type="predicted"/>
<dbReference type="STRING" id="245187.SAMN04488003_10295"/>
<dbReference type="AlphaFoldDB" id="A0A1H7ZRA6"/>
<feature type="region of interest" description="Disordered" evidence="1">
    <location>
        <begin position="1"/>
        <end position="52"/>
    </location>
</feature>
<name>A0A1H7ZRA6_9RHOB</name>